<dbReference type="FunFam" id="2.30.30.40:FF:000057">
    <property type="entry name" value="Dedicator of cytokinesis protein 4"/>
    <property type="match status" value="1"/>
</dbReference>
<dbReference type="Gene3D" id="2.30.30.40">
    <property type="entry name" value="SH3 Domains"/>
    <property type="match status" value="1"/>
</dbReference>
<dbReference type="Pfam" id="PF07653">
    <property type="entry name" value="SH3_2"/>
    <property type="match status" value="1"/>
</dbReference>
<dbReference type="PROSITE" id="PS50002">
    <property type="entry name" value="SH3"/>
    <property type="match status" value="1"/>
</dbReference>
<dbReference type="SMART" id="SM00326">
    <property type="entry name" value="SH3"/>
    <property type="match status" value="1"/>
</dbReference>
<evidence type="ECO:0000313" key="4">
    <source>
        <dbReference type="EMBL" id="KAF6209754.1"/>
    </source>
</evidence>
<keyword evidence="1 2" id="KW-0728">SH3 domain</keyword>
<keyword evidence="5" id="KW-1185">Reference proteome</keyword>
<dbReference type="Pfam" id="PF16172">
    <property type="entry name" value="DOCK_N"/>
    <property type="match status" value="1"/>
</dbReference>
<name>A0A8S9XMB9_APOLU</name>
<dbReference type="GO" id="GO:0005085">
    <property type="term" value="F:guanyl-nucleotide exchange factor activity"/>
    <property type="evidence" value="ECO:0007669"/>
    <property type="project" value="InterPro"/>
</dbReference>
<feature type="domain" description="SH3" evidence="3">
    <location>
        <begin position="7"/>
        <end position="68"/>
    </location>
</feature>
<dbReference type="PANTHER" id="PTHR45653">
    <property type="entry name" value="DEDICATOR OF CYTOKINESIS"/>
    <property type="match status" value="1"/>
</dbReference>
<dbReference type="InterPro" id="IPR032376">
    <property type="entry name" value="DOCK_N"/>
</dbReference>
<dbReference type="InterPro" id="IPR036028">
    <property type="entry name" value="SH3-like_dom_sf"/>
</dbReference>
<proteinExistence type="predicted"/>
<dbReference type="GO" id="GO:0005886">
    <property type="term" value="C:plasma membrane"/>
    <property type="evidence" value="ECO:0007669"/>
    <property type="project" value="TreeGrafter"/>
</dbReference>
<dbReference type="GO" id="GO:0031267">
    <property type="term" value="F:small GTPase binding"/>
    <property type="evidence" value="ECO:0007669"/>
    <property type="project" value="TreeGrafter"/>
</dbReference>
<evidence type="ECO:0000256" key="1">
    <source>
        <dbReference type="ARBA" id="ARBA00022443"/>
    </source>
</evidence>
<dbReference type="InterPro" id="IPR026791">
    <property type="entry name" value="DOCK"/>
</dbReference>
<dbReference type="PANTHER" id="PTHR45653:SF12">
    <property type="entry name" value="SPONGE, ISOFORM E"/>
    <property type="match status" value="1"/>
</dbReference>
<dbReference type="CDD" id="cd11872">
    <property type="entry name" value="SH3_DOCK_AB"/>
    <property type="match status" value="1"/>
</dbReference>
<dbReference type="GO" id="GO:0005737">
    <property type="term" value="C:cytoplasm"/>
    <property type="evidence" value="ECO:0007669"/>
    <property type="project" value="TreeGrafter"/>
</dbReference>
<protein>
    <recommendedName>
        <fullName evidence="3">SH3 domain-containing protein</fullName>
    </recommendedName>
</protein>
<evidence type="ECO:0000256" key="2">
    <source>
        <dbReference type="PROSITE-ProRule" id="PRU00192"/>
    </source>
</evidence>
<comment type="caution">
    <text evidence="4">The sequence shown here is derived from an EMBL/GenBank/DDBJ whole genome shotgun (WGS) entry which is preliminary data.</text>
</comment>
<dbReference type="InterPro" id="IPR042455">
    <property type="entry name" value="DOCK_N_sub1"/>
</dbReference>
<sequence>MMWTRCKKDRYGVAIYNWKGEVKFGLPLEIGDTLQIFEECCGWYRGYCMKNRSIKGIFPAAYVRIKPHIKTDPSDNSTCEPVIPAEDPVIREVTQVLREWNAIWKNLFVARETYKFTTLRKVMRELVDWRRELLTGTLTQDQTKEMRLNITSKIDWGNR</sequence>
<dbReference type="SUPFAM" id="SSF50044">
    <property type="entry name" value="SH3-domain"/>
    <property type="match status" value="1"/>
</dbReference>
<evidence type="ECO:0000259" key="3">
    <source>
        <dbReference type="PROSITE" id="PS50002"/>
    </source>
</evidence>
<dbReference type="Proteomes" id="UP000466442">
    <property type="component" value="Unassembled WGS sequence"/>
</dbReference>
<dbReference type="EMBL" id="WIXP02000006">
    <property type="protein sequence ID" value="KAF6209754.1"/>
    <property type="molecule type" value="Genomic_DNA"/>
</dbReference>
<evidence type="ECO:0000313" key="5">
    <source>
        <dbReference type="Proteomes" id="UP000466442"/>
    </source>
</evidence>
<reference evidence="4" key="1">
    <citation type="journal article" date="2021" name="Mol. Ecol. Resour.">
        <title>Apolygus lucorum genome provides insights into omnivorousness and mesophyll feeding.</title>
        <authorList>
            <person name="Liu Y."/>
            <person name="Liu H."/>
            <person name="Wang H."/>
            <person name="Huang T."/>
            <person name="Liu B."/>
            <person name="Yang B."/>
            <person name="Yin L."/>
            <person name="Li B."/>
            <person name="Zhang Y."/>
            <person name="Zhang S."/>
            <person name="Jiang F."/>
            <person name="Zhang X."/>
            <person name="Ren Y."/>
            <person name="Wang B."/>
            <person name="Wang S."/>
            <person name="Lu Y."/>
            <person name="Wu K."/>
            <person name="Fan W."/>
            <person name="Wang G."/>
        </authorList>
    </citation>
    <scope>NUCLEOTIDE SEQUENCE</scope>
    <source>
        <strain evidence="4">12Hb</strain>
    </source>
</reference>
<accession>A0A8S9XMB9</accession>
<organism evidence="4 5">
    <name type="scientific">Apolygus lucorum</name>
    <name type="common">Small green plant bug</name>
    <name type="synonym">Lygocoris lucorum</name>
    <dbReference type="NCBI Taxonomy" id="248454"/>
    <lineage>
        <taxon>Eukaryota</taxon>
        <taxon>Metazoa</taxon>
        <taxon>Ecdysozoa</taxon>
        <taxon>Arthropoda</taxon>
        <taxon>Hexapoda</taxon>
        <taxon>Insecta</taxon>
        <taxon>Pterygota</taxon>
        <taxon>Neoptera</taxon>
        <taxon>Paraneoptera</taxon>
        <taxon>Hemiptera</taxon>
        <taxon>Heteroptera</taxon>
        <taxon>Panheteroptera</taxon>
        <taxon>Cimicomorpha</taxon>
        <taxon>Miridae</taxon>
        <taxon>Mirini</taxon>
        <taxon>Apolygus</taxon>
    </lineage>
</organism>
<dbReference type="InterPro" id="IPR001452">
    <property type="entry name" value="SH3_domain"/>
</dbReference>
<dbReference type="GO" id="GO:0007264">
    <property type="term" value="P:small GTPase-mediated signal transduction"/>
    <property type="evidence" value="ECO:0007669"/>
    <property type="project" value="InterPro"/>
</dbReference>
<dbReference type="OrthoDB" id="18896at2759"/>
<gene>
    <name evidence="4" type="ORF">GE061_015503</name>
</gene>
<dbReference type="Gene3D" id="1.20.1270.350">
    <property type="entry name" value="Dedicator of cytokinesis N-terminal subdomain"/>
    <property type="match status" value="1"/>
</dbReference>
<dbReference type="AlphaFoldDB" id="A0A8S9XMB9"/>